<evidence type="ECO:0000313" key="2">
    <source>
        <dbReference type="EMBL" id="SFC21212.1"/>
    </source>
</evidence>
<accession>A0A1I1HC94</accession>
<organism evidence="2 3">
    <name type="scientific">Alkalibacterium subtropicum</name>
    <dbReference type="NCBI Taxonomy" id="753702"/>
    <lineage>
        <taxon>Bacteria</taxon>
        <taxon>Bacillati</taxon>
        <taxon>Bacillota</taxon>
        <taxon>Bacilli</taxon>
        <taxon>Lactobacillales</taxon>
        <taxon>Carnobacteriaceae</taxon>
        <taxon>Alkalibacterium</taxon>
    </lineage>
</organism>
<dbReference type="Gene3D" id="3.90.79.10">
    <property type="entry name" value="Nucleoside Triphosphate Pyrophosphohydrolase"/>
    <property type="match status" value="1"/>
</dbReference>
<dbReference type="Proteomes" id="UP000199612">
    <property type="component" value="Unassembled WGS sequence"/>
</dbReference>
<proteinExistence type="predicted"/>
<protein>
    <recommendedName>
        <fullName evidence="1">Nudix hydrolase domain-containing protein</fullName>
    </recommendedName>
</protein>
<keyword evidence="3" id="KW-1185">Reference proteome</keyword>
<reference evidence="3" key="1">
    <citation type="submission" date="2016-10" db="EMBL/GenBank/DDBJ databases">
        <authorList>
            <person name="Varghese N."/>
            <person name="Submissions S."/>
        </authorList>
    </citation>
    <scope>NUCLEOTIDE SEQUENCE [LARGE SCALE GENOMIC DNA]</scope>
    <source>
        <strain evidence="3">DSM 23664</strain>
    </source>
</reference>
<evidence type="ECO:0000259" key="1">
    <source>
        <dbReference type="PROSITE" id="PS51462"/>
    </source>
</evidence>
<dbReference type="AlphaFoldDB" id="A0A1I1HC94"/>
<feature type="domain" description="Nudix hydrolase" evidence="1">
    <location>
        <begin position="4"/>
        <end position="129"/>
    </location>
</feature>
<dbReference type="SUPFAM" id="SSF55811">
    <property type="entry name" value="Nudix"/>
    <property type="match status" value="1"/>
</dbReference>
<dbReference type="RefSeq" id="WP_245751866.1">
    <property type="nucleotide sequence ID" value="NZ_FOLT01000004.1"/>
</dbReference>
<dbReference type="PROSITE" id="PS51462">
    <property type="entry name" value="NUDIX"/>
    <property type="match status" value="1"/>
</dbReference>
<sequence length="130" mass="14769">MIKENHYVASTILVKDEEGRYVFLVKEEKDGYSFPASVVEPKKTGLACVINRLKEIVDIDIEKLELTELTNAIVNDNRIPLFVFIYEDDTLSSPGDLLIEDNGLSWVHSENIVSTLEEWKISGVPQFLLI</sequence>
<dbReference type="InterPro" id="IPR015797">
    <property type="entry name" value="NUDIX_hydrolase-like_dom_sf"/>
</dbReference>
<evidence type="ECO:0000313" key="3">
    <source>
        <dbReference type="Proteomes" id="UP000199612"/>
    </source>
</evidence>
<name>A0A1I1HC94_9LACT</name>
<dbReference type="EMBL" id="FOLT01000004">
    <property type="protein sequence ID" value="SFC21212.1"/>
    <property type="molecule type" value="Genomic_DNA"/>
</dbReference>
<dbReference type="STRING" id="753702.SAMN04488102_1043"/>
<dbReference type="InterPro" id="IPR000086">
    <property type="entry name" value="NUDIX_hydrolase_dom"/>
</dbReference>
<gene>
    <name evidence="2" type="ORF">SAMN04488102_1043</name>
</gene>